<dbReference type="Gene3D" id="2.60.40.10">
    <property type="entry name" value="Immunoglobulins"/>
    <property type="match status" value="1"/>
</dbReference>
<evidence type="ECO:0000256" key="4">
    <source>
        <dbReference type="SAM" id="MobiDB-lite"/>
    </source>
</evidence>
<dbReference type="InterPro" id="IPR006047">
    <property type="entry name" value="GH13_cat_dom"/>
</dbReference>
<dbReference type="InterPro" id="IPR011837">
    <property type="entry name" value="Glycogen_debranch_GlgX"/>
</dbReference>
<gene>
    <name evidence="6" type="primary">glgX</name>
    <name evidence="6" type="ORF">DI392_14470</name>
</gene>
<dbReference type="CDD" id="cd02856">
    <property type="entry name" value="E_set_GDE_Isoamylase_N"/>
    <property type="match status" value="1"/>
</dbReference>
<dbReference type="NCBIfam" id="TIGR02100">
    <property type="entry name" value="glgX_debranch"/>
    <property type="match status" value="1"/>
</dbReference>
<feature type="compositionally biased region" description="Basic and acidic residues" evidence="4">
    <location>
        <begin position="437"/>
        <end position="455"/>
    </location>
</feature>
<dbReference type="SMART" id="SM00642">
    <property type="entry name" value="Aamy"/>
    <property type="match status" value="1"/>
</dbReference>
<organism evidence="6 7">
    <name type="scientific">Vibrio albus</name>
    <dbReference type="NCBI Taxonomy" id="2200953"/>
    <lineage>
        <taxon>Bacteria</taxon>
        <taxon>Pseudomonadati</taxon>
        <taxon>Pseudomonadota</taxon>
        <taxon>Gammaproteobacteria</taxon>
        <taxon>Vibrionales</taxon>
        <taxon>Vibrionaceae</taxon>
        <taxon>Vibrio</taxon>
    </lineage>
</organism>
<evidence type="ECO:0000256" key="3">
    <source>
        <dbReference type="ARBA" id="ARBA00023295"/>
    </source>
</evidence>
<accession>A0A2U3B756</accession>
<evidence type="ECO:0000313" key="7">
    <source>
        <dbReference type="Proteomes" id="UP000245362"/>
    </source>
</evidence>
<sequence length="697" mass="79927">MNHLRSRPYPLGSTLDNSGCNFSIYAPHHNDIVLVLFDNNGEYTTHELEGNYAGHRHTYIEGIKAGQLYGYKVEVNEGPVLLSDPYARAIEKPLHYEPPFTPKKSWDISKCVVIDNQFDWQDTHSPRIPREDTVLFETHVKGLTKLHPEVNPSQQGGYLGLASSPMLQFYKEQNINSLQLLPIAACMHEEHLLKQDKVNYWGYNPFLFMVPDPRYAKRDAVIELKTAIRELHRHGIEVILDVVYNHTAEGGTGGPVFNLKALDSGYYIRHGEHFANFAGCGNTLDLTHQPTLNLVMDSLRYWVEEFHVDGFRFDLAATLGRNGDQFNYHSAFFKAVAQDPVLKEIKLIAEPWDIGPNGYQVGGFPDGWNECNDKFRDITRSFWRGDHGFLKEFATRLMGSRDIYSASRWPQKLTINYVTYHDGFTLQDLVSYRHKHNEANGENNHDGHGDNRSDNYGEEGNTHNMMIIAVRERQKRNFMASLLFAFGIPHILTVDTLSHTQNGNNNAYCQDNELSWLDWTPSDLKTGFQHWLSEVVAARHTYMVPFIRAFSGEQRNQNRVGWRRPDGKHMEHDDWNQLNAVALHLGIDQDGDELIYLINPSTAKARFKLPTDRNQKWIVICDTNKDIHNRDTANQTMCNDMQLDPSSMAVLHAEANTESAPVKGKEADTVEESVNTSPLKSRKKERKISFFREIKKR</sequence>
<dbReference type="Gene3D" id="3.20.20.80">
    <property type="entry name" value="Glycosidases"/>
    <property type="match status" value="1"/>
</dbReference>
<proteinExistence type="inferred from homology"/>
<dbReference type="SUPFAM" id="SSF51445">
    <property type="entry name" value="(Trans)glycosidases"/>
    <property type="match status" value="1"/>
</dbReference>
<feature type="domain" description="Glycosyl hydrolase family 13 catalytic" evidence="5">
    <location>
        <begin position="141"/>
        <end position="539"/>
    </location>
</feature>
<dbReference type="InterPro" id="IPR014756">
    <property type="entry name" value="Ig_E-set"/>
</dbReference>
<dbReference type="AlphaFoldDB" id="A0A2U3B756"/>
<protein>
    <submittedName>
        <fullName evidence="6">Glycogen debranching enzyme GlgX</fullName>
    </submittedName>
</protein>
<keyword evidence="3" id="KW-0326">Glycosidase</keyword>
<dbReference type="CDD" id="cd11326">
    <property type="entry name" value="AmyAc_Glg_debranch"/>
    <property type="match status" value="1"/>
</dbReference>
<dbReference type="InterPro" id="IPR017853">
    <property type="entry name" value="GH"/>
</dbReference>
<comment type="caution">
    <text evidence="6">The sequence shown here is derived from an EMBL/GenBank/DDBJ whole genome shotgun (WGS) entry which is preliminary data.</text>
</comment>
<dbReference type="Pfam" id="PF02922">
    <property type="entry name" value="CBM_48"/>
    <property type="match status" value="1"/>
</dbReference>
<dbReference type="InterPro" id="IPR044505">
    <property type="entry name" value="GlgX_Isoamylase_N_E_set"/>
</dbReference>
<dbReference type="InterPro" id="IPR013780">
    <property type="entry name" value="Glyco_hydro_b"/>
</dbReference>
<evidence type="ECO:0000259" key="5">
    <source>
        <dbReference type="SMART" id="SM00642"/>
    </source>
</evidence>
<keyword evidence="7" id="KW-1185">Reference proteome</keyword>
<dbReference type="SUPFAM" id="SSF51011">
    <property type="entry name" value="Glycosyl hydrolase domain"/>
    <property type="match status" value="1"/>
</dbReference>
<dbReference type="SUPFAM" id="SSF81296">
    <property type="entry name" value="E set domains"/>
    <property type="match status" value="1"/>
</dbReference>
<dbReference type="OrthoDB" id="3236218at2"/>
<dbReference type="Proteomes" id="UP000245362">
    <property type="component" value="Unassembled WGS sequence"/>
</dbReference>
<evidence type="ECO:0000256" key="1">
    <source>
        <dbReference type="ARBA" id="ARBA00008061"/>
    </source>
</evidence>
<reference evidence="6 7" key="1">
    <citation type="submission" date="2018-05" db="EMBL/GenBank/DDBJ databases">
        <title>Vibrio limimaris sp. nov., isolated from marine sediment.</title>
        <authorList>
            <person name="Li C.-M."/>
        </authorList>
    </citation>
    <scope>NUCLEOTIDE SEQUENCE [LARGE SCALE GENOMIC DNA]</scope>
    <source>
        <strain evidence="6 7">E4404</strain>
    </source>
</reference>
<dbReference type="InterPro" id="IPR013783">
    <property type="entry name" value="Ig-like_fold"/>
</dbReference>
<evidence type="ECO:0000256" key="2">
    <source>
        <dbReference type="ARBA" id="ARBA00022801"/>
    </source>
</evidence>
<dbReference type="InterPro" id="IPR004193">
    <property type="entry name" value="Glyco_hydro_13_N"/>
</dbReference>
<feature type="region of interest" description="Disordered" evidence="4">
    <location>
        <begin position="656"/>
        <end position="683"/>
    </location>
</feature>
<comment type="similarity">
    <text evidence="1">Belongs to the glycosyl hydrolase 13 family.</text>
</comment>
<name>A0A2U3B756_9VIBR</name>
<dbReference type="PANTHER" id="PTHR43002">
    <property type="entry name" value="GLYCOGEN DEBRANCHING ENZYME"/>
    <property type="match status" value="1"/>
</dbReference>
<dbReference type="GO" id="GO:0004135">
    <property type="term" value="F:amylo-alpha-1,6-glucosidase activity"/>
    <property type="evidence" value="ECO:0007669"/>
    <property type="project" value="InterPro"/>
</dbReference>
<evidence type="ECO:0000313" key="6">
    <source>
        <dbReference type="EMBL" id="PWI32620.1"/>
    </source>
</evidence>
<dbReference type="RefSeq" id="WP_109320406.1">
    <property type="nucleotide sequence ID" value="NZ_QFWT01000008.1"/>
</dbReference>
<dbReference type="Gene3D" id="2.60.40.1180">
    <property type="entry name" value="Golgi alpha-mannosidase II"/>
    <property type="match status" value="1"/>
</dbReference>
<dbReference type="EMBL" id="QFWT01000008">
    <property type="protein sequence ID" value="PWI32620.1"/>
    <property type="molecule type" value="Genomic_DNA"/>
</dbReference>
<feature type="region of interest" description="Disordered" evidence="4">
    <location>
        <begin position="437"/>
        <end position="458"/>
    </location>
</feature>
<dbReference type="GO" id="GO:0005980">
    <property type="term" value="P:glycogen catabolic process"/>
    <property type="evidence" value="ECO:0007669"/>
    <property type="project" value="InterPro"/>
</dbReference>
<keyword evidence="2" id="KW-0378">Hydrolase</keyword>